<dbReference type="AlphaFoldDB" id="A0A516PVJ2"/>
<dbReference type="EMBL" id="CP041692">
    <property type="protein sequence ID" value="QDP95180.1"/>
    <property type="molecule type" value="Genomic_DNA"/>
</dbReference>
<evidence type="ECO:0000313" key="2">
    <source>
        <dbReference type="EMBL" id="QDP95180.1"/>
    </source>
</evidence>
<feature type="transmembrane region" description="Helical" evidence="1">
    <location>
        <begin position="357"/>
        <end position="377"/>
    </location>
</feature>
<dbReference type="OrthoDB" id="5181551at2"/>
<gene>
    <name evidence="2" type="ORF">FOE78_03950</name>
</gene>
<feature type="transmembrane region" description="Helical" evidence="1">
    <location>
        <begin position="118"/>
        <end position="138"/>
    </location>
</feature>
<reference evidence="2 3" key="1">
    <citation type="submission" date="2019-07" db="EMBL/GenBank/DDBJ databases">
        <title>Microlunatus dokdonensis sp. nov. isolated from the rhizospheric soil of the wild plant Elymus tsukushiensis.</title>
        <authorList>
            <person name="Ghim S.-Y."/>
            <person name="Hwang Y.-J."/>
            <person name="Son J.-S."/>
            <person name="Shin J.-H."/>
        </authorList>
    </citation>
    <scope>NUCLEOTIDE SEQUENCE [LARGE SCALE GENOMIC DNA]</scope>
    <source>
        <strain evidence="2 3">KUDC0627</strain>
    </source>
</reference>
<organism evidence="2 3">
    <name type="scientific">Microlunatus elymi</name>
    <dbReference type="NCBI Taxonomy" id="2596828"/>
    <lineage>
        <taxon>Bacteria</taxon>
        <taxon>Bacillati</taxon>
        <taxon>Actinomycetota</taxon>
        <taxon>Actinomycetes</taxon>
        <taxon>Propionibacteriales</taxon>
        <taxon>Propionibacteriaceae</taxon>
        <taxon>Microlunatus</taxon>
    </lineage>
</organism>
<dbReference type="Proteomes" id="UP000319263">
    <property type="component" value="Chromosome"/>
</dbReference>
<protein>
    <submittedName>
        <fullName evidence="2">Uncharacterized protein</fullName>
    </submittedName>
</protein>
<sequence>MSLLDHPRVHRLTGAVVAASGDDQRSSVDVDASSGWRTLEQLICVIVLFLLGWRMMVKGGLTVGYIAALLLCPIWIGVARRYRHGTLLFVCAGLTYLSGMALTAFAAQDHRHAAFHDILHDSSLWIGTLAGVGVVLWARTILNLGWIGASFGVGMLLRNITHPDVLAPTNMWKFVYSLPLVVIALAIVSGRRSKIGSVVVLLVLAGISAALDSRSLFGTLLLAAVLVGWQLRPRSGAKPIAWGWTAALVGGLAAAIYNLATALMLDGALGAEVQQRSELQVETAGSLILGGRPELAATLALIRHDPWGFGVGVAPNIFDVMTAKAGMIKINYDPDNGYVERFMFGGHVELHSSAGDLWALFGIPGLAMAVVIVLLAIRGAAQSISAREGNGLLIFLVCYTLWNLPFSPLYSSAPALALTLGLALSIGPPRFSQDLPGRGFNWTNSS</sequence>
<keyword evidence="1" id="KW-1133">Transmembrane helix</keyword>
<dbReference type="KEGG" id="mik:FOE78_03950"/>
<feature type="transmembrane region" description="Helical" evidence="1">
    <location>
        <begin position="172"/>
        <end position="189"/>
    </location>
</feature>
<name>A0A516PVJ2_9ACTN</name>
<accession>A0A516PVJ2</accession>
<keyword evidence="1" id="KW-0472">Membrane</keyword>
<feature type="transmembrane region" description="Helical" evidence="1">
    <location>
        <begin position="240"/>
        <end position="260"/>
    </location>
</feature>
<feature type="transmembrane region" description="Helical" evidence="1">
    <location>
        <begin position="85"/>
        <end position="106"/>
    </location>
</feature>
<keyword evidence="3" id="KW-1185">Reference proteome</keyword>
<feature type="transmembrane region" description="Helical" evidence="1">
    <location>
        <begin position="195"/>
        <end position="228"/>
    </location>
</feature>
<feature type="transmembrane region" description="Helical" evidence="1">
    <location>
        <begin position="389"/>
        <end position="406"/>
    </location>
</feature>
<proteinExistence type="predicted"/>
<feature type="transmembrane region" description="Helical" evidence="1">
    <location>
        <begin position="144"/>
        <end position="160"/>
    </location>
</feature>
<evidence type="ECO:0000256" key="1">
    <source>
        <dbReference type="SAM" id="Phobius"/>
    </source>
</evidence>
<evidence type="ECO:0000313" key="3">
    <source>
        <dbReference type="Proteomes" id="UP000319263"/>
    </source>
</evidence>
<keyword evidence="1" id="KW-0812">Transmembrane</keyword>
<dbReference type="RefSeq" id="WP_143985162.1">
    <property type="nucleotide sequence ID" value="NZ_CP041692.1"/>
</dbReference>
<feature type="transmembrane region" description="Helical" evidence="1">
    <location>
        <begin position="60"/>
        <end position="79"/>
    </location>
</feature>